<reference evidence="2" key="1">
    <citation type="submission" date="2021-01" db="EMBL/GenBank/DDBJ databases">
        <authorList>
            <person name="Corre E."/>
            <person name="Pelletier E."/>
            <person name="Niang G."/>
            <person name="Scheremetjew M."/>
            <person name="Finn R."/>
            <person name="Kale V."/>
            <person name="Holt S."/>
            <person name="Cochrane G."/>
            <person name="Meng A."/>
            <person name="Brown T."/>
            <person name="Cohen L."/>
        </authorList>
    </citation>
    <scope>NUCLEOTIDE SEQUENCE</scope>
    <source>
        <strain evidence="2">Grunow 1884</strain>
    </source>
</reference>
<protein>
    <submittedName>
        <fullName evidence="2">Uncharacterized protein</fullName>
    </submittedName>
</protein>
<proteinExistence type="predicted"/>
<organism evidence="2">
    <name type="scientific">Trieres chinensis</name>
    <name type="common">Marine centric diatom</name>
    <name type="synonym">Odontella sinensis</name>
    <dbReference type="NCBI Taxonomy" id="1514140"/>
    <lineage>
        <taxon>Eukaryota</taxon>
        <taxon>Sar</taxon>
        <taxon>Stramenopiles</taxon>
        <taxon>Ochrophyta</taxon>
        <taxon>Bacillariophyta</taxon>
        <taxon>Mediophyceae</taxon>
        <taxon>Biddulphiophycidae</taxon>
        <taxon>Eupodiscales</taxon>
        <taxon>Parodontellaceae</taxon>
        <taxon>Trieres</taxon>
    </lineage>
</organism>
<evidence type="ECO:0000256" key="1">
    <source>
        <dbReference type="SAM" id="Phobius"/>
    </source>
</evidence>
<keyword evidence="1" id="KW-1133">Transmembrane helix</keyword>
<feature type="transmembrane region" description="Helical" evidence="1">
    <location>
        <begin position="7"/>
        <end position="26"/>
    </location>
</feature>
<dbReference type="EMBL" id="HBGO01020953">
    <property type="protein sequence ID" value="CAD9343282.1"/>
    <property type="molecule type" value="Transcribed_RNA"/>
</dbReference>
<accession>A0A7S1ZN02</accession>
<name>A0A7S1ZN02_TRICV</name>
<evidence type="ECO:0000313" key="2">
    <source>
        <dbReference type="EMBL" id="CAD9343282.1"/>
    </source>
</evidence>
<sequence>MMLILNVLTAVSIFVINAGMLFILVGKDRHMHSELYTTFMDGELIMEMENSPLCGPLKLNRMIAEGGRFGLNLQENLSVVLMAGMYIVMTRLIEYFITTKLRENAHMEPITIFTT</sequence>
<keyword evidence="1" id="KW-0472">Membrane</keyword>
<keyword evidence="1" id="KW-0812">Transmembrane</keyword>
<feature type="transmembrane region" description="Helical" evidence="1">
    <location>
        <begin position="77"/>
        <end position="97"/>
    </location>
</feature>
<dbReference type="AlphaFoldDB" id="A0A7S1ZN02"/>
<gene>
    <name evidence="2" type="ORF">OSIN01602_LOCUS12027</name>
</gene>